<dbReference type="EMBL" id="SJZI01000042">
    <property type="protein sequence ID" value="TCJ14435.1"/>
    <property type="molecule type" value="Genomic_DNA"/>
</dbReference>
<dbReference type="CDD" id="cd00130">
    <property type="entry name" value="PAS"/>
    <property type="match status" value="1"/>
</dbReference>
<keyword evidence="3" id="KW-0597">Phosphoprotein</keyword>
<dbReference type="PRINTS" id="PR00344">
    <property type="entry name" value="BCTRLSENSOR"/>
</dbReference>
<dbReference type="NCBIfam" id="TIGR00229">
    <property type="entry name" value="sensory_box"/>
    <property type="match status" value="1"/>
</dbReference>
<feature type="domain" description="PAC" evidence="8">
    <location>
        <begin position="405"/>
        <end position="458"/>
    </location>
</feature>
<dbReference type="SMART" id="SM00086">
    <property type="entry name" value="PAC"/>
    <property type="match status" value="2"/>
</dbReference>
<dbReference type="PANTHER" id="PTHR43304:SF1">
    <property type="entry name" value="PAC DOMAIN-CONTAINING PROTEIN"/>
    <property type="match status" value="1"/>
</dbReference>
<dbReference type="Pfam" id="PF08448">
    <property type="entry name" value="PAS_4"/>
    <property type="match status" value="1"/>
</dbReference>
<dbReference type="AlphaFoldDB" id="A0A4R1BBN5"/>
<protein>
    <recommendedName>
        <fullName evidence="2">histidine kinase</fullName>
        <ecNumber evidence="2">2.7.13.3</ecNumber>
    </recommendedName>
</protein>
<dbReference type="SUPFAM" id="SSF55785">
    <property type="entry name" value="PYP-like sensor domain (PAS domain)"/>
    <property type="match status" value="3"/>
</dbReference>
<keyword evidence="4" id="KW-0808">Transferase</keyword>
<dbReference type="PANTHER" id="PTHR43304">
    <property type="entry name" value="PHYTOCHROME-LIKE PROTEIN CPH1"/>
    <property type="match status" value="1"/>
</dbReference>
<keyword evidence="5" id="KW-0418">Kinase</keyword>
<dbReference type="InterPro" id="IPR003661">
    <property type="entry name" value="HisK_dim/P_dom"/>
</dbReference>
<dbReference type="SMART" id="SM00387">
    <property type="entry name" value="HATPase_c"/>
    <property type="match status" value="1"/>
</dbReference>
<dbReference type="Proteomes" id="UP000295334">
    <property type="component" value="Unassembled WGS sequence"/>
</dbReference>
<dbReference type="InterPro" id="IPR036097">
    <property type="entry name" value="HisK_dim/P_sf"/>
</dbReference>
<dbReference type="InterPro" id="IPR000014">
    <property type="entry name" value="PAS"/>
</dbReference>
<dbReference type="InterPro" id="IPR052162">
    <property type="entry name" value="Sensor_kinase/Photoreceptor"/>
</dbReference>
<dbReference type="CDD" id="cd00082">
    <property type="entry name" value="HisKA"/>
    <property type="match status" value="1"/>
</dbReference>
<evidence type="ECO:0000256" key="1">
    <source>
        <dbReference type="ARBA" id="ARBA00000085"/>
    </source>
</evidence>
<dbReference type="Gene3D" id="1.10.287.130">
    <property type="match status" value="1"/>
</dbReference>
<dbReference type="Gene3D" id="3.30.450.20">
    <property type="entry name" value="PAS domain"/>
    <property type="match status" value="3"/>
</dbReference>
<dbReference type="PROSITE" id="PS50109">
    <property type="entry name" value="HIS_KIN"/>
    <property type="match status" value="1"/>
</dbReference>
<name>A0A4R1BBN5_9BACT</name>
<dbReference type="InterPro" id="IPR013656">
    <property type="entry name" value="PAS_4"/>
</dbReference>
<dbReference type="InterPro" id="IPR035965">
    <property type="entry name" value="PAS-like_dom_sf"/>
</dbReference>
<evidence type="ECO:0000256" key="6">
    <source>
        <dbReference type="SAM" id="Coils"/>
    </source>
</evidence>
<feature type="coiled-coil region" evidence="6">
    <location>
        <begin position="577"/>
        <end position="608"/>
    </location>
</feature>
<sequence length="822" mass="92714">MEVTPVPASHKFLQGGGRMGGYIRDFDWAGTPLGPVESWPQALRSALSICLNAGFPIAIYWGPELILLYNDAWSPIPGDKHPGVLGCPAHEAWPDIWDTVGPQFEAVLREGRSFRSTDQLLPMHRFGYTEETYFDYNLSPIFLPDGSVGGVFNAGIETTYQVVNERRNAQQHHLQQQVNAARTESDTWSAAMAAFGQMPLDLPYVLHYSTDGDAEPQLRAATAPVQAPRVWPFREVLLSGASLAVSTPPVQLAHGAWPEACTQALLVPLRQGTGRDQHFLVFGISARRRLDKSYQQYLESLALHLSSALQQSRSAEQELRARRQLEQSEDNLRRLFMQAPMGICILRGSELYVELVNDAYLAIVQRERGRFEHRPIWEGLPEVKDQGFDLLLQNVLRTGEAFIGRDQPVQIYRNGAEETIYVDFVYEPLRAGDGTVDRIMALVIDVTDKVLARQEILKTGERARLAIGSADLGTFDVNLITNEIVASTRMAEIMGVEHTDDRSRYVSAIHPDDLQTRTEAYRRAYETGYLQYEGRVLWKDGSVHWIRVKGRVFSGDDNKPQQLLGVVQDITELKDFAAELTRQVEERTQALQAANMELERRNAELEQFAYVSSHDLQEPLRKIRLFTNAILEQEGDKLSALSRGRFDKVVAATERMSRSLRDLLEYASLERREEREPVDLNEVLRQVQSDLELLLQQKEAMICTDALPTLPAIPLQMHQLFYNLVNNALKYARPDVPPRITITCIKHDGRYEIRVTDNGIGFEQQNAQKIFTIFQRLHDRNSYSGSGIGLALCKKVAENHGGSIRAEGRPNQGATFIVTLPV</sequence>
<dbReference type="SMART" id="SM00388">
    <property type="entry name" value="HisKA"/>
    <property type="match status" value="1"/>
</dbReference>
<dbReference type="SUPFAM" id="SSF47384">
    <property type="entry name" value="Homodimeric domain of signal transducing histidine kinase"/>
    <property type="match status" value="1"/>
</dbReference>
<evidence type="ECO:0000313" key="10">
    <source>
        <dbReference type="Proteomes" id="UP000295334"/>
    </source>
</evidence>
<dbReference type="InterPro" id="IPR013655">
    <property type="entry name" value="PAS_fold_3"/>
</dbReference>
<dbReference type="Pfam" id="PF02518">
    <property type="entry name" value="HATPase_c"/>
    <property type="match status" value="1"/>
</dbReference>
<dbReference type="GO" id="GO:0000155">
    <property type="term" value="F:phosphorelay sensor kinase activity"/>
    <property type="evidence" value="ECO:0007669"/>
    <property type="project" value="InterPro"/>
</dbReference>
<evidence type="ECO:0000259" key="8">
    <source>
        <dbReference type="PROSITE" id="PS50113"/>
    </source>
</evidence>
<dbReference type="Gene3D" id="3.30.565.10">
    <property type="entry name" value="Histidine kinase-like ATPase, C-terminal domain"/>
    <property type="match status" value="1"/>
</dbReference>
<comment type="caution">
    <text evidence="9">The sequence shown here is derived from an EMBL/GenBank/DDBJ whole genome shotgun (WGS) entry which is preliminary data.</text>
</comment>
<keyword evidence="10" id="KW-1185">Reference proteome</keyword>
<dbReference type="InterPro" id="IPR005467">
    <property type="entry name" value="His_kinase_dom"/>
</dbReference>
<dbReference type="Pfam" id="PF00512">
    <property type="entry name" value="HisKA"/>
    <property type="match status" value="1"/>
</dbReference>
<dbReference type="EC" id="2.7.13.3" evidence="2"/>
<accession>A0A4R1BBN5</accession>
<gene>
    <name evidence="9" type="ORF">EPD60_10620</name>
</gene>
<dbReference type="InterPro" id="IPR036890">
    <property type="entry name" value="HATPase_C_sf"/>
</dbReference>
<feature type="domain" description="PAC" evidence="8">
    <location>
        <begin position="530"/>
        <end position="582"/>
    </location>
</feature>
<evidence type="ECO:0000256" key="3">
    <source>
        <dbReference type="ARBA" id="ARBA00022553"/>
    </source>
</evidence>
<dbReference type="InterPro" id="IPR001610">
    <property type="entry name" value="PAC"/>
</dbReference>
<dbReference type="InterPro" id="IPR003594">
    <property type="entry name" value="HATPase_dom"/>
</dbReference>
<dbReference type="FunFam" id="3.30.565.10:FF:000006">
    <property type="entry name" value="Sensor histidine kinase WalK"/>
    <property type="match status" value="1"/>
</dbReference>
<evidence type="ECO:0000256" key="2">
    <source>
        <dbReference type="ARBA" id="ARBA00012438"/>
    </source>
</evidence>
<dbReference type="SUPFAM" id="SSF55874">
    <property type="entry name" value="ATPase domain of HSP90 chaperone/DNA topoisomerase II/histidine kinase"/>
    <property type="match status" value="1"/>
</dbReference>
<dbReference type="Gene3D" id="2.10.70.100">
    <property type="match status" value="1"/>
</dbReference>
<keyword evidence="6" id="KW-0175">Coiled coil</keyword>
<dbReference type="InterPro" id="IPR004358">
    <property type="entry name" value="Sig_transdc_His_kin-like_C"/>
</dbReference>
<dbReference type="PROSITE" id="PS50113">
    <property type="entry name" value="PAC"/>
    <property type="match status" value="2"/>
</dbReference>
<organism evidence="9 10">
    <name type="scientific">Flaviaesturariibacter flavus</name>
    <dbReference type="NCBI Taxonomy" id="2502780"/>
    <lineage>
        <taxon>Bacteria</taxon>
        <taxon>Pseudomonadati</taxon>
        <taxon>Bacteroidota</taxon>
        <taxon>Chitinophagia</taxon>
        <taxon>Chitinophagales</taxon>
        <taxon>Chitinophagaceae</taxon>
        <taxon>Flaviaestuariibacter</taxon>
    </lineage>
</organism>
<feature type="domain" description="Histidine kinase" evidence="7">
    <location>
        <begin position="611"/>
        <end position="822"/>
    </location>
</feature>
<dbReference type="InterPro" id="IPR000700">
    <property type="entry name" value="PAS-assoc_C"/>
</dbReference>
<evidence type="ECO:0000256" key="4">
    <source>
        <dbReference type="ARBA" id="ARBA00022679"/>
    </source>
</evidence>
<dbReference type="OrthoDB" id="607558at2"/>
<evidence type="ECO:0000313" key="9">
    <source>
        <dbReference type="EMBL" id="TCJ14435.1"/>
    </source>
</evidence>
<evidence type="ECO:0000259" key="7">
    <source>
        <dbReference type="PROSITE" id="PS50109"/>
    </source>
</evidence>
<dbReference type="Pfam" id="PF08447">
    <property type="entry name" value="PAS_3"/>
    <property type="match status" value="1"/>
</dbReference>
<dbReference type="SMART" id="SM00091">
    <property type="entry name" value="PAS"/>
    <property type="match status" value="2"/>
</dbReference>
<comment type="catalytic activity">
    <reaction evidence="1">
        <text>ATP + protein L-histidine = ADP + protein N-phospho-L-histidine.</text>
        <dbReference type="EC" id="2.7.13.3"/>
    </reaction>
</comment>
<evidence type="ECO:0000256" key="5">
    <source>
        <dbReference type="ARBA" id="ARBA00022777"/>
    </source>
</evidence>
<dbReference type="RefSeq" id="WP_131449426.1">
    <property type="nucleotide sequence ID" value="NZ_SJZI01000042.1"/>
</dbReference>
<reference evidence="9 10" key="1">
    <citation type="submission" date="2019-03" db="EMBL/GenBank/DDBJ databases">
        <authorList>
            <person name="Kim M.K.M."/>
        </authorList>
    </citation>
    <scope>NUCLEOTIDE SEQUENCE [LARGE SCALE GENOMIC DNA]</scope>
    <source>
        <strain evidence="9 10">17J68-12</strain>
    </source>
</reference>
<proteinExistence type="predicted"/>